<dbReference type="Proteomes" id="UP001156870">
    <property type="component" value="Unassembled WGS sequence"/>
</dbReference>
<protein>
    <submittedName>
        <fullName evidence="6">ABC transporter permease</fullName>
    </submittedName>
</protein>
<dbReference type="Pfam" id="PF00496">
    <property type="entry name" value="SBP_bac_5"/>
    <property type="match status" value="1"/>
</dbReference>
<sequence>MGNGFRSVTRAFHVLLTVFLLILGGLISGCGSSETRVESGNRTGVFHVGNATEPQSLDPHVSTGVPEHHIQLAIFEGLVSKHPTTLEPVPGVAERWEVGEDRLTYRFYIRENARWSNGDLMTAEDYRWSWERALTPAMGNQYAYMLYPIKNAEAFATGKIGDFSQVGVKVISPQILEVTLNNPTPYFLQLLDHHSAYAVHRPSIEKHGSPTARYSDWTRPGNLVGNGPFKLTEWKLYRHIRVEKNEHYWDAENVALNAIMFYPTENLTTEERMFRVGQLHMTKYIPLDKAPVYRENDPDSFVNERYLGTYYYQFNLSREPFKNVKVRQALAFAIDRDALIKTVLNSSVTAAYSLTPPGTLGYQPPKLVGFDPNKARKLLAEAGFPNGEGFPVIELLYNTSEQHRKVAVAVQQMWKDHLNINVNIVNQEWKVYLSSRDQLQYDIARAAWIGDFVDPMNFLDLGLSDNGNNRSAYSDPHYDYLIKEYIPSATTPKERLERFFEAETYLMEAMPFVPIYTYHTMFLRDKGVKGLPANLMDYYSYKHVTLGNDEVADNAVTEED</sequence>
<reference evidence="6 7" key="1">
    <citation type="journal article" date="2014" name="Int. J. Syst. Evol. Microbiol.">
        <title>Complete genome sequence of Corynebacterium casei LMG S-19264T (=DSM 44701T), isolated from a smear-ripened cheese.</title>
        <authorList>
            <consortium name="US DOE Joint Genome Institute (JGI-PGF)"/>
            <person name="Walter F."/>
            <person name="Albersmeier A."/>
            <person name="Kalinowski J."/>
            <person name="Ruckert C."/>
        </authorList>
    </citation>
    <scope>NUCLEOTIDE SEQUENCE [LARGE SCALE GENOMIC DNA]</scope>
    <source>
        <strain evidence="6 7">NBRC 110095</strain>
    </source>
</reference>
<dbReference type="GO" id="GO:1904680">
    <property type="term" value="F:peptide transmembrane transporter activity"/>
    <property type="evidence" value="ECO:0007669"/>
    <property type="project" value="TreeGrafter"/>
</dbReference>
<name>A0AA37T5G3_9GAMM</name>
<dbReference type="GO" id="GO:0043190">
    <property type="term" value="C:ATP-binding cassette (ABC) transporter complex"/>
    <property type="evidence" value="ECO:0007669"/>
    <property type="project" value="InterPro"/>
</dbReference>
<dbReference type="InterPro" id="IPR030678">
    <property type="entry name" value="Peptide/Ni-bd"/>
</dbReference>
<organism evidence="6 7">
    <name type="scientific">Marinibactrum halimedae</name>
    <dbReference type="NCBI Taxonomy" id="1444977"/>
    <lineage>
        <taxon>Bacteria</taxon>
        <taxon>Pseudomonadati</taxon>
        <taxon>Pseudomonadota</taxon>
        <taxon>Gammaproteobacteria</taxon>
        <taxon>Cellvibrionales</taxon>
        <taxon>Cellvibrionaceae</taxon>
        <taxon>Marinibactrum</taxon>
    </lineage>
</organism>
<dbReference type="Gene3D" id="3.40.190.10">
    <property type="entry name" value="Periplasmic binding protein-like II"/>
    <property type="match status" value="1"/>
</dbReference>
<keyword evidence="3" id="KW-0813">Transport</keyword>
<evidence type="ECO:0000256" key="3">
    <source>
        <dbReference type="ARBA" id="ARBA00022448"/>
    </source>
</evidence>
<dbReference type="InterPro" id="IPR000914">
    <property type="entry name" value="SBP_5_dom"/>
</dbReference>
<dbReference type="GO" id="GO:0015833">
    <property type="term" value="P:peptide transport"/>
    <property type="evidence" value="ECO:0007669"/>
    <property type="project" value="TreeGrafter"/>
</dbReference>
<evidence type="ECO:0000256" key="1">
    <source>
        <dbReference type="ARBA" id="ARBA00004196"/>
    </source>
</evidence>
<keyword evidence="7" id="KW-1185">Reference proteome</keyword>
<comment type="similarity">
    <text evidence="2">Belongs to the bacterial solute-binding protein 5 family.</text>
</comment>
<comment type="subcellular location">
    <subcellularLocation>
        <location evidence="1">Cell envelope</location>
    </subcellularLocation>
</comment>
<dbReference type="InterPro" id="IPR039424">
    <property type="entry name" value="SBP_5"/>
</dbReference>
<dbReference type="PIRSF" id="PIRSF002741">
    <property type="entry name" value="MppA"/>
    <property type="match status" value="1"/>
</dbReference>
<dbReference type="CDD" id="cd08504">
    <property type="entry name" value="PBP2_OppA"/>
    <property type="match status" value="1"/>
</dbReference>
<keyword evidence="4" id="KW-0732">Signal</keyword>
<accession>A0AA37T5G3</accession>
<dbReference type="Gene3D" id="3.90.76.10">
    <property type="entry name" value="Dipeptide-binding Protein, Domain 1"/>
    <property type="match status" value="1"/>
</dbReference>
<proteinExistence type="inferred from homology"/>
<feature type="domain" description="Solute-binding protein family 5" evidence="5">
    <location>
        <begin position="87"/>
        <end position="469"/>
    </location>
</feature>
<evidence type="ECO:0000256" key="4">
    <source>
        <dbReference type="ARBA" id="ARBA00022729"/>
    </source>
</evidence>
<dbReference type="RefSeq" id="WP_232591946.1">
    <property type="nucleotide sequence ID" value="NZ_BSPD01000030.1"/>
</dbReference>
<evidence type="ECO:0000256" key="2">
    <source>
        <dbReference type="ARBA" id="ARBA00005695"/>
    </source>
</evidence>
<dbReference type="Gene3D" id="3.10.105.10">
    <property type="entry name" value="Dipeptide-binding Protein, Domain 3"/>
    <property type="match status" value="1"/>
</dbReference>
<dbReference type="PANTHER" id="PTHR30290">
    <property type="entry name" value="PERIPLASMIC BINDING COMPONENT OF ABC TRANSPORTER"/>
    <property type="match status" value="1"/>
</dbReference>
<dbReference type="PROSITE" id="PS51257">
    <property type="entry name" value="PROKAR_LIPOPROTEIN"/>
    <property type="match status" value="1"/>
</dbReference>
<evidence type="ECO:0000313" key="7">
    <source>
        <dbReference type="Proteomes" id="UP001156870"/>
    </source>
</evidence>
<dbReference type="GO" id="GO:0030288">
    <property type="term" value="C:outer membrane-bounded periplasmic space"/>
    <property type="evidence" value="ECO:0007669"/>
    <property type="project" value="UniProtKB-ARBA"/>
</dbReference>
<gene>
    <name evidence="6" type="ORF">GCM10007877_12720</name>
</gene>
<dbReference type="PANTHER" id="PTHR30290:SF10">
    <property type="entry name" value="PERIPLASMIC OLIGOPEPTIDE-BINDING PROTEIN-RELATED"/>
    <property type="match status" value="1"/>
</dbReference>
<dbReference type="AlphaFoldDB" id="A0AA37T5G3"/>
<evidence type="ECO:0000313" key="6">
    <source>
        <dbReference type="EMBL" id="GLS25558.1"/>
    </source>
</evidence>
<dbReference type="SUPFAM" id="SSF53850">
    <property type="entry name" value="Periplasmic binding protein-like II"/>
    <property type="match status" value="1"/>
</dbReference>
<dbReference type="EMBL" id="BSPD01000030">
    <property type="protein sequence ID" value="GLS25558.1"/>
    <property type="molecule type" value="Genomic_DNA"/>
</dbReference>
<dbReference type="FunFam" id="3.90.76.10:FF:000001">
    <property type="entry name" value="Oligopeptide ABC transporter substrate-binding protein"/>
    <property type="match status" value="1"/>
</dbReference>
<evidence type="ECO:0000259" key="5">
    <source>
        <dbReference type="Pfam" id="PF00496"/>
    </source>
</evidence>
<comment type="caution">
    <text evidence="6">The sequence shown here is derived from an EMBL/GenBank/DDBJ whole genome shotgun (WGS) entry which is preliminary data.</text>
</comment>
<dbReference type="FunFam" id="3.10.105.10:FF:000001">
    <property type="entry name" value="Oligopeptide ABC transporter, oligopeptide-binding protein"/>
    <property type="match status" value="1"/>
</dbReference>